<reference evidence="14" key="1">
    <citation type="submission" date="2021-02" db="EMBL/GenBank/DDBJ databases">
        <title>Natronoglycomyces albus gen. nov., sp. nov, a haloalkaliphilic actinobacterium from a soda solonchak soil.</title>
        <authorList>
            <person name="Sorokin D.Y."/>
            <person name="Khijniak T.V."/>
            <person name="Zakharycheva A.P."/>
            <person name="Boueva O.V."/>
            <person name="Ariskina E.V."/>
            <person name="Hahnke R.L."/>
            <person name="Bunk B."/>
            <person name="Sproer C."/>
            <person name="Schumann P."/>
            <person name="Evtushenko L.I."/>
            <person name="Kublanov I.V."/>
        </authorList>
    </citation>
    <scope>NUCLEOTIDE SEQUENCE</scope>
    <source>
        <strain evidence="14">DSM 106290</strain>
    </source>
</reference>
<evidence type="ECO:0000256" key="13">
    <source>
        <dbReference type="SAM" id="Phobius"/>
    </source>
</evidence>
<evidence type="ECO:0000256" key="1">
    <source>
        <dbReference type="ARBA" id="ARBA00003408"/>
    </source>
</evidence>
<keyword evidence="6" id="KW-0050">Antiport</keyword>
<dbReference type="PANTHER" id="PTHR43298:SF2">
    <property type="entry name" value="FMN_FAD EXPORTER YEEO-RELATED"/>
    <property type="match status" value="1"/>
</dbReference>
<evidence type="ECO:0000256" key="11">
    <source>
        <dbReference type="ARBA" id="ARBA00023136"/>
    </source>
</evidence>
<dbReference type="InterPro" id="IPR002528">
    <property type="entry name" value="MATE_fam"/>
</dbReference>
<comment type="similarity">
    <text evidence="3">Belongs to the multi antimicrobial extrusion (MATE) (TC 2.A.66.1) family.</text>
</comment>
<feature type="transmembrane region" description="Helical" evidence="13">
    <location>
        <begin position="196"/>
        <end position="216"/>
    </location>
</feature>
<feature type="transmembrane region" description="Helical" evidence="13">
    <location>
        <begin position="169"/>
        <end position="190"/>
    </location>
</feature>
<evidence type="ECO:0000313" key="15">
    <source>
        <dbReference type="Proteomes" id="UP000662939"/>
    </source>
</evidence>
<evidence type="ECO:0000256" key="5">
    <source>
        <dbReference type="ARBA" id="ARBA00022448"/>
    </source>
</evidence>
<feature type="transmembrane region" description="Helical" evidence="13">
    <location>
        <begin position="325"/>
        <end position="342"/>
    </location>
</feature>
<keyword evidence="7" id="KW-1003">Cell membrane</keyword>
<keyword evidence="11 13" id="KW-0472">Membrane</keyword>
<dbReference type="InterPro" id="IPR050222">
    <property type="entry name" value="MATE_MdtK"/>
</dbReference>
<dbReference type="GO" id="GO:0006811">
    <property type="term" value="P:monoatomic ion transport"/>
    <property type="evidence" value="ECO:0007669"/>
    <property type="project" value="UniProtKB-KW"/>
</dbReference>
<comment type="subcellular location">
    <subcellularLocation>
        <location evidence="2">Cell membrane</location>
        <topology evidence="2">Multi-pass membrane protein</topology>
    </subcellularLocation>
</comment>
<organism evidence="14 15">
    <name type="scientific">Natronoglycomyces albus</name>
    <dbReference type="NCBI Taxonomy" id="2811108"/>
    <lineage>
        <taxon>Bacteria</taxon>
        <taxon>Bacillati</taxon>
        <taxon>Actinomycetota</taxon>
        <taxon>Actinomycetes</taxon>
        <taxon>Glycomycetales</taxon>
        <taxon>Glycomycetaceae</taxon>
        <taxon>Natronoglycomyces</taxon>
    </lineage>
</organism>
<dbReference type="GO" id="GO:0005886">
    <property type="term" value="C:plasma membrane"/>
    <property type="evidence" value="ECO:0007669"/>
    <property type="project" value="UniProtKB-SubCell"/>
</dbReference>
<dbReference type="AlphaFoldDB" id="A0A895XNQ4"/>
<evidence type="ECO:0000313" key="14">
    <source>
        <dbReference type="EMBL" id="QSB05173.1"/>
    </source>
</evidence>
<dbReference type="KEGG" id="nav:JQS30_15675"/>
<evidence type="ECO:0000256" key="9">
    <source>
        <dbReference type="ARBA" id="ARBA00022989"/>
    </source>
</evidence>
<feature type="transmembrane region" description="Helical" evidence="13">
    <location>
        <begin position="362"/>
        <end position="381"/>
    </location>
</feature>
<dbReference type="NCBIfam" id="TIGR00797">
    <property type="entry name" value="matE"/>
    <property type="match status" value="1"/>
</dbReference>
<feature type="transmembrane region" description="Helical" evidence="13">
    <location>
        <begin position="27"/>
        <end position="50"/>
    </location>
</feature>
<evidence type="ECO:0000256" key="10">
    <source>
        <dbReference type="ARBA" id="ARBA00023065"/>
    </source>
</evidence>
<dbReference type="PANTHER" id="PTHR43298">
    <property type="entry name" value="MULTIDRUG RESISTANCE PROTEIN NORM-RELATED"/>
    <property type="match status" value="1"/>
</dbReference>
<feature type="transmembrane region" description="Helical" evidence="13">
    <location>
        <begin position="393"/>
        <end position="416"/>
    </location>
</feature>
<dbReference type="EMBL" id="CP070496">
    <property type="protein sequence ID" value="QSB05173.1"/>
    <property type="molecule type" value="Genomic_DNA"/>
</dbReference>
<feature type="transmembrane region" description="Helical" evidence="13">
    <location>
        <begin position="103"/>
        <end position="125"/>
    </location>
</feature>
<keyword evidence="5" id="KW-0813">Transport</keyword>
<dbReference type="Pfam" id="PF01554">
    <property type="entry name" value="MatE"/>
    <property type="match status" value="2"/>
</dbReference>
<feature type="transmembrane region" description="Helical" evidence="13">
    <location>
        <begin position="137"/>
        <end position="157"/>
    </location>
</feature>
<keyword evidence="10" id="KW-0406">Ion transport</keyword>
<keyword evidence="15" id="KW-1185">Reference proteome</keyword>
<evidence type="ECO:0000256" key="7">
    <source>
        <dbReference type="ARBA" id="ARBA00022475"/>
    </source>
</evidence>
<feature type="transmembrane region" description="Helical" evidence="13">
    <location>
        <begin position="278"/>
        <end position="304"/>
    </location>
</feature>
<dbReference type="RefSeq" id="WP_213171175.1">
    <property type="nucleotide sequence ID" value="NZ_CP070496.1"/>
</dbReference>
<feature type="transmembrane region" description="Helical" evidence="13">
    <location>
        <begin position="252"/>
        <end position="272"/>
    </location>
</feature>
<sequence>MSDTLQAPPPASPQLTGRVRQSWKITYPLIVATISPTVLAIADTVMLGWYSTEALATISLVLPIYVFAMALLVPWGSSIQILVSRWKGAGEHARINRMLDTGLLFCLAIGVGASLLLLTLAPLIVRLLSGGNSLPASVAALQILMLCLPFAAVTTAYRGVFGGLGETGIAMRVALLVNLTNIPATYVLVFGFDLGVIGSATGTLLATSLGMVYIIWFGRRKLGLEYTFWKRANLRRPREIVNPLSRIGWPEAIMAGSVYAADILIVSIVAYLGDVSLAGYRIMIITVTVLWVVVFSASSGISILAGQRLGAGDVPGALAFRRSGAILMTGMATLAVLPPLINPNWFFGLFTADTAVVAEATSVVYILLAMAPAMVFGMSMAGVLRAAGDTKSVMYAAIVGQVAFGLPIAWLCAVHFDMGLIGVYYGLLAAQIARTVITYAQFRSGKWRESSGKLD</sequence>
<protein>
    <recommendedName>
        <fullName evidence="4">Probable multidrug resistance protein NorM</fullName>
    </recommendedName>
    <alternativeName>
        <fullName evidence="12">Multidrug-efflux transporter</fullName>
    </alternativeName>
</protein>
<dbReference type="GO" id="GO:0042910">
    <property type="term" value="F:xenobiotic transmembrane transporter activity"/>
    <property type="evidence" value="ECO:0007669"/>
    <property type="project" value="InterPro"/>
</dbReference>
<accession>A0A895XNQ4</accession>
<evidence type="ECO:0000256" key="12">
    <source>
        <dbReference type="ARBA" id="ARBA00031636"/>
    </source>
</evidence>
<evidence type="ECO:0000256" key="6">
    <source>
        <dbReference type="ARBA" id="ARBA00022449"/>
    </source>
</evidence>
<dbReference type="PIRSF" id="PIRSF006603">
    <property type="entry name" value="DinF"/>
    <property type="match status" value="1"/>
</dbReference>
<dbReference type="GO" id="GO:0015297">
    <property type="term" value="F:antiporter activity"/>
    <property type="evidence" value="ECO:0007669"/>
    <property type="project" value="UniProtKB-KW"/>
</dbReference>
<dbReference type="InterPro" id="IPR048279">
    <property type="entry name" value="MdtK-like"/>
</dbReference>
<proteinExistence type="inferred from homology"/>
<feature type="transmembrane region" description="Helical" evidence="13">
    <location>
        <begin position="422"/>
        <end position="442"/>
    </location>
</feature>
<keyword evidence="9 13" id="KW-1133">Transmembrane helix</keyword>
<evidence type="ECO:0000256" key="2">
    <source>
        <dbReference type="ARBA" id="ARBA00004651"/>
    </source>
</evidence>
<keyword evidence="8 13" id="KW-0812">Transmembrane</keyword>
<comment type="function">
    <text evidence="1">Multidrug efflux pump.</text>
</comment>
<name>A0A895XNQ4_9ACTN</name>
<gene>
    <name evidence="14" type="ORF">JQS30_15675</name>
</gene>
<evidence type="ECO:0000256" key="8">
    <source>
        <dbReference type="ARBA" id="ARBA00022692"/>
    </source>
</evidence>
<evidence type="ECO:0000256" key="4">
    <source>
        <dbReference type="ARBA" id="ARBA00020268"/>
    </source>
</evidence>
<evidence type="ECO:0000256" key="3">
    <source>
        <dbReference type="ARBA" id="ARBA00010199"/>
    </source>
</evidence>
<dbReference type="Proteomes" id="UP000662939">
    <property type="component" value="Chromosome"/>
</dbReference>
<feature type="transmembrane region" description="Helical" evidence="13">
    <location>
        <begin position="62"/>
        <end position="83"/>
    </location>
</feature>